<dbReference type="Proteomes" id="UP000823775">
    <property type="component" value="Unassembled WGS sequence"/>
</dbReference>
<gene>
    <name evidence="2" type="ORF">HAX54_050006</name>
</gene>
<reference evidence="2 3" key="1">
    <citation type="journal article" date="2021" name="BMC Genomics">
        <title>Datura genome reveals duplications of psychoactive alkaloid biosynthetic genes and high mutation rate following tissue culture.</title>
        <authorList>
            <person name="Rajewski A."/>
            <person name="Carter-House D."/>
            <person name="Stajich J."/>
            <person name="Litt A."/>
        </authorList>
    </citation>
    <scope>NUCLEOTIDE SEQUENCE [LARGE SCALE GENOMIC DNA]</scope>
    <source>
        <strain evidence="2">AR-01</strain>
    </source>
</reference>
<name>A0ABS8WPT8_DATST</name>
<sequence length="229" mass="25097">MASPKQCAIRWVSSEGKLGTSMLLISAFPFLIRLDMDMMLQTKVKPMKHWQKAEATPRSADESPVGTSKLGRGLNHRCSTGELPLKCGWDENGNGEKYLHMKKGEVDWERGRSKIGQPSEKNTNLDRVYPRSLTRTGKPPMGITCAGLLIQNQRIAGVLQIDTDILPGEMPLLQLLRGTLVETGGMSAVCTFSVAIHRMSHQTCSQLPGVLTSIGDSTAVHEVISASRR</sequence>
<feature type="region of interest" description="Disordered" evidence="1">
    <location>
        <begin position="51"/>
        <end position="73"/>
    </location>
</feature>
<evidence type="ECO:0000313" key="2">
    <source>
        <dbReference type="EMBL" id="MCE3051505.1"/>
    </source>
</evidence>
<comment type="caution">
    <text evidence="2">The sequence shown here is derived from an EMBL/GenBank/DDBJ whole genome shotgun (WGS) entry which is preliminary data.</text>
</comment>
<accession>A0ABS8WPT8</accession>
<protein>
    <submittedName>
        <fullName evidence="2">Uncharacterized protein</fullName>
    </submittedName>
</protein>
<evidence type="ECO:0000313" key="3">
    <source>
        <dbReference type="Proteomes" id="UP000823775"/>
    </source>
</evidence>
<proteinExistence type="predicted"/>
<evidence type="ECO:0000256" key="1">
    <source>
        <dbReference type="SAM" id="MobiDB-lite"/>
    </source>
</evidence>
<organism evidence="2 3">
    <name type="scientific">Datura stramonium</name>
    <name type="common">Jimsonweed</name>
    <name type="synonym">Common thornapple</name>
    <dbReference type="NCBI Taxonomy" id="4076"/>
    <lineage>
        <taxon>Eukaryota</taxon>
        <taxon>Viridiplantae</taxon>
        <taxon>Streptophyta</taxon>
        <taxon>Embryophyta</taxon>
        <taxon>Tracheophyta</taxon>
        <taxon>Spermatophyta</taxon>
        <taxon>Magnoliopsida</taxon>
        <taxon>eudicotyledons</taxon>
        <taxon>Gunneridae</taxon>
        <taxon>Pentapetalae</taxon>
        <taxon>asterids</taxon>
        <taxon>lamiids</taxon>
        <taxon>Solanales</taxon>
        <taxon>Solanaceae</taxon>
        <taxon>Solanoideae</taxon>
        <taxon>Datureae</taxon>
        <taxon>Datura</taxon>
    </lineage>
</organism>
<dbReference type="EMBL" id="JACEIK010008664">
    <property type="protein sequence ID" value="MCE3051505.1"/>
    <property type="molecule type" value="Genomic_DNA"/>
</dbReference>
<keyword evidence="3" id="KW-1185">Reference proteome</keyword>